<dbReference type="PANTHER" id="PTHR47027:SF26">
    <property type="entry name" value="REVERSE TRANSCRIPTASE DOMAIN-CONTAINING PROTEIN"/>
    <property type="match status" value="1"/>
</dbReference>
<feature type="domain" description="Reverse transcriptase" evidence="1">
    <location>
        <begin position="1"/>
        <end position="157"/>
    </location>
</feature>
<keyword evidence="3" id="KW-1185">Reference proteome</keyword>
<dbReference type="InterPro" id="IPR000477">
    <property type="entry name" value="RT_dom"/>
</dbReference>
<dbReference type="AlphaFoldDB" id="A0AAV7VVX5"/>
<evidence type="ECO:0000313" key="2">
    <source>
        <dbReference type="EMBL" id="KAJ1204189.1"/>
    </source>
</evidence>
<dbReference type="Proteomes" id="UP001066276">
    <property type="component" value="Chromosome 2_1"/>
</dbReference>
<sequence>MICHLQEKCQEQNRDLYTTFVDLIKSFDTISHEGLWRIMEKFGCPRKFISMVHQFHNGTLDRVLDDGDSSNAFPVTNGVKQDCVLAPTLFSMMFSAMLSDAFLDDEETSIKVRYRTDGRLFNPQKLQAKTKVEDDSMCDFLFADDCTLNAAAEAHVQ</sequence>
<dbReference type="EMBL" id="JANPWB010000003">
    <property type="protein sequence ID" value="KAJ1204189.1"/>
    <property type="molecule type" value="Genomic_DNA"/>
</dbReference>
<evidence type="ECO:0000259" key="1">
    <source>
        <dbReference type="PROSITE" id="PS50878"/>
    </source>
</evidence>
<dbReference type="PANTHER" id="PTHR47027">
    <property type="entry name" value="REVERSE TRANSCRIPTASE DOMAIN-CONTAINING PROTEIN"/>
    <property type="match status" value="1"/>
</dbReference>
<gene>
    <name evidence="2" type="ORF">NDU88_007970</name>
</gene>
<dbReference type="PROSITE" id="PS50878">
    <property type="entry name" value="RT_POL"/>
    <property type="match status" value="1"/>
</dbReference>
<accession>A0AAV7VVX5</accession>
<dbReference type="Pfam" id="PF00078">
    <property type="entry name" value="RVT_1"/>
    <property type="match status" value="1"/>
</dbReference>
<organism evidence="2 3">
    <name type="scientific">Pleurodeles waltl</name>
    <name type="common">Iberian ribbed newt</name>
    <dbReference type="NCBI Taxonomy" id="8319"/>
    <lineage>
        <taxon>Eukaryota</taxon>
        <taxon>Metazoa</taxon>
        <taxon>Chordata</taxon>
        <taxon>Craniata</taxon>
        <taxon>Vertebrata</taxon>
        <taxon>Euteleostomi</taxon>
        <taxon>Amphibia</taxon>
        <taxon>Batrachia</taxon>
        <taxon>Caudata</taxon>
        <taxon>Salamandroidea</taxon>
        <taxon>Salamandridae</taxon>
        <taxon>Pleurodelinae</taxon>
        <taxon>Pleurodeles</taxon>
    </lineage>
</organism>
<reference evidence="2" key="1">
    <citation type="journal article" date="2022" name="bioRxiv">
        <title>Sequencing and chromosome-scale assembly of the giantPleurodeles waltlgenome.</title>
        <authorList>
            <person name="Brown T."/>
            <person name="Elewa A."/>
            <person name="Iarovenko S."/>
            <person name="Subramanian E."/>
            <person name="Araus A.J."/>
            <person name="Petzold A."/>
            <person name="Susuki M."/>
            <person name="Suzuki K.-i.T."/>
            <person name="Hayashi T."/>
            <person name="Toyoda A."/>
            <person name="Oliveira C."/>
            <person name="Osipova E."/>
            <person name="Leigh N.D."/>
            <person name="Simon A."/>
            <person name="Yun M.H."/>
        </authorList>
    </citation>
    <scope>NUCLEOTIDE SEQUENCE</scope>
    <source>
        <strain evidence="2">20211129_DDA</strain>
        <tissue evidence="2">Liver</tissue>
    </source>
</reference>
<proteinExistence type="predicted"/>
<comment type="caution">
    <text evidence="2">The sequence shown here is derived from an EMBL/GenBank/DDBJ whole genome shotgun (WGS) entry which is preliminary data.</text>
</comment>
<evidence type="ECO:0000313" key="3">
    <source>
        <dbReference type="Proteomes" id="UP001066276"/>
    </source>
</evidence>
<protein>
    <recommendedName>
        <fullName evidence="1">Reverse transcriptase domain-containing protein</fullName>
    </recommendedName>
</protein>
<name>A0AAV7VVX5_PLEWA</name>